<dbReference type="Proteomes" id="UP000295023">
    <property type="component" value="Unassembled WGS sequence"/>
</dbReference>
<dbReference type="EMBL" id="SKBM01000017">
    <property type="protein sequence ID" value="TCZ57908.1"/>
    <property type="molecule type" value="Genomic_DNA"/>
</dbReference>
<dbReference type="Pfam" id="PF02620">
    <property type="entry name" value="YceD"/>
    <property type="match status" value="1"/>
</dbReference>
<gene>
    <name evidence="2" type="ORF">EXY23_17110</name>
</gene>
<name>A0A4V2WKB6_9PROT</name>
<comment type="caution">
    <text evidence="2">The sequence shown here is derived from an EMBL/GenBank/DDBJ whole genome shotgun (WGS) entry which is preliminary data.</text>
</comment>
<sequence>MPPDAPEFSRPLALGRVGPEGRTETLEASAAEREILARRLGIPGIEALRATLRLSPDPDGAVRLAGRLEASVIQECVVTLDPVPQQVAEEFALRLLPAGREPADGPDDPDEIVAEGDVADLGEVVTEQLALALDPYPRAPEADLPAAARDEATGAFAALAALRGKG</sequence>
<reference evidence="2 3" key="1">
    <citation type="submission" date="2019-03" db="EMBL/GenBank/DDBJ databases">
        <title>Paracraurococcus aquatilis NE82 genome sequence.</title>
        <authorList>
            <person name="Zhao Y."/>
            <person name="Du Z."/>
        </authorList>
    </citation>
    <scope>NUCLEOTIDE SEQUENCE [LARGE SCALE GENOMIC DNA]</scope>
    <source>
        <strain evidence="2 3">NE82</strain>
    </source>
</reference>
<organism evidence="2 3">
    <name type="scientific">Roseicella aquatilis</name>
    <dbReference type="NCBI Taxonomy" id="2527868"/>
    <lineage>
        <taxon>Bacteria</taxon>
        <taxon>Pseudomonadati</taxon>
        <taxon>Pseudomonadota</taxon>
        <taxon>Alphaproteobacteria</taxon>
        <taxon>Acetobacterales</taxon>
        <taxon>Roseomonadaceae</taxon>
        <taxon>Roseicella</taxon>
    </lineage>
</organism>
<feature type="region of interest" description="Disordered" evidence="1">
    <location>
        <begin position="1"/>
        <end position="26"/>
    </location>
</feature>
<protein>
    <submittedName>
        <fullName evidence="2">DUF177 domain-containing protein</fullName>
    </submittedName>
</protein>
<evidence type="ECO:0000256" key="1">
    <source>
        <dbReference type="SAM" id="MobiDB-lite"/>
    </source>
</evidence>
<proteinExistence type="predicted"/>
<dbReference type="AlphaFoldDB" id="A0A4V2WKB6"/>
<dbReference type="InterPro" id="IPR003772">
    <property type="entry name" value="YceD"/>
</dbReference>
<evidence type="ECO:0000313" key="3">
    <source>
        <dbReference type="Proteomes" id="UP000295023"/>
    </source>
</evidence>
<dbReference type="OrthoDB" id="8443793at2"/>
<evidence type="ECO:0000313" key="2">
    <source>
        <dbReference type="EMBL" id="TCZ57908.1"/>
    </source>
</evidence>
<keyword evidence="3" id="KW-1185">Reference proteome</keyword>
<accession>A0A4V2WKB6</accession>
<dbReference type="RefSeq" id="WP_132292049.1">
    <property type="nucleotide sequence ID" value="NZ_SKBM01000017.1"/>
</dbReference>